<feature type="active site" description="Nucleophile" evidence="12">
    <location>
        <position position="209"/>
    </location>
</feature>
<dbReference type="InterPro" id="IPR018392">
    <property type="entry name" value="LysM"/>
</dbReference>
<evidence type="ECO:0000256" key="6">
    <source>
        <dbReference type="ARBA" id="ARBA00022729"/>
    </source>
</evidence>
<comment type="subcellular location">
    <subcellularLocation>
        <location evidence="1">Periplasm</location>
    </subcellularLocation>
</comment>
<dbReference type="EMBL" id="JAFEUM010000001">
    <property type="protein sequence ID" value="MBM7035116.1"/>
    <property type="molecule type" value="Genomic_DNA"/>
</dbReference>
<evidence type="ECO:0000256" key="12">
    <source>
        <dbReference type="PROSITE-ProRule" id="PRU01373"/>
    </source>
</evidence>
<evidence type="ECO:0000256" key="8">
    <source>
        <dbReference type="ARBA" id="ARBA00022801"/>
    </source>
</evidence>
<dbReference type="Proteomes" id="UP000809621">
    <property type="component" value="Unassembled WGS sequence"/>
</dbReference>
<evidence type="ECO:0000259" key="15">
    <source>
        <dbReference type="PROSITE" id="PS52029"/>
    </source>
</evidence>
<evidence type="ECO:0000256" key="11">
    <source>
        <dbReference type="ARBA" id="ARBA00023316"/>
    </source>
</evidence>
<evidence type="ECO:0000256" key="13">
    <source>
        <dbReference type="SAM" id="SignalP"/>
    </source>
</evidence>
<keyword evidence="10 12" id="KW-0573">Peptidoglycan synthesis</keyword>
<sequence length="298" mass="32682">MLEICMLCRVFSLILLLPFVSHAATFALPEDGSNVIGKNQVHIVEAKETFAEIADKHHVGFLALLAANPGVDPYLPGEGVILDLPTKMILPNAPRKGIVVNLAELRLYYYDPNGKDVHVFPVGIGAIGRETPTMTTYVNEIIDGPSWTPTVSIRKRYAAQGIDLPVTVPPGPENPLGNHALRLAYGAGQYLIHGTNKEFGIGLRVSSGCIRMQPPHIEWLFNQVKYKTPVAIVNDPVKVAYSDDSLFVEVHEPLTNDDGIKMRPETTMELEMWLEQNPKDSALVSGMLATQTGIPQLL</sequence>
<dbReference type="CDD" id="cd16913">
    <property type="entry name" value="YkuD_like"/>
    <property type="match status" value="1"/>
</dbReference>
<dbReference type="Pfam" id="PF03734">
    <property type="entry name" value="YkuD"/>
    <property type="match status" value="1"/>
</dbReference>
<evidence type="ECO:0000256" key="1">
    <source>
        <dbReference type="ARBA" id="ARBA00004418"/>
    </source>
</evidence>
<feature type="domain" description="L,D-TPase catalytic" evidence="15">
    <location>
        <begin position="96"/>
        <end position="233"/>
    </location>
</feature>
<organism evidence="16 17">
    <name type="scientific">Vibrio ulleungensis</name>
    <dbReference type="NCBI Taxonomy" id="2807619"/>
    <lineage>
        <taxon>Bacteria</taxon>
        <taxon>Pseudomonadati</taxon>
        <taxon>Pseudomonadota</taxon>
        <taxon>Gammaproteobacteria</taxon>
        <taxon>Vibrionales</taxon>
        <taxon>Vibrionaceae</taxon>
        <taxon>Vibrio</taxon>
    </lineage>
</organism>
<keyword evidence="4" id="KW-0328">Glycosyltransferase</keyword>
<dbReference type="Pfam" id="PF17969">
    <property type="entry name" value="Ldt_C"/>
    <property type="match status" value="1"/>
</dbReference>
<evidence type="ECO:0000256" key="10">
    <source>
        <dbReference type="ARBA" id="ARBA00022984"/>
    </source>
</evidence>
<dbReference type="Gene3D" id="2.40.440.10">
    <property type="entry name" value="L,D-transpeptidase catalytic domain-like"/>
    <property type="match status" value="1"/>
</dbReference>
<keyword evidence="6 13" id="KW-0732">Signal</keyword>
<dbReference type="CDD" id="cd00118">
    <property type="entry name" value="LysM"/>
    <property type="match status" value="1"/>
</dbReference>
<feature type="signal peptide" evidence="13">
    <location>
        <begin position="1"/>
        <end position="23"/>
    </location>
</feature>
<dbReference type="InterPro" id="IPR005490">
    <property type="entry name" value="LD_TPept_cat_dom"/>
</dbReference>
<comment type="pathway">
    <text evidence="2 12">Cell wall biogenesis; peptidoglycan biosynthesis.</text>
</comment>
<dbReference type="PANTHER" id="PTHR30582">
    <property type="entry name" value="L,D-TRANSPEPTIDASE"/>
    <property type="match status" value="1"/>
</dbReference>
<name>A0ABS2HH37_9VIBR</name>
<keyword evidence="9 12" id="KW-0133">Cell shape</keyword>
<dbReference type="InterPro" id="IPR050979">
    <property type="entry name" value="LD-transpeptidase"/>
</dbReference>
<dbReference type="InterPro" id="IPR038063">
    <property type="entry name" value="Transpep_catalytic_dom"/>
</dbReference>
<evidence type="ECO:0000259" key="14">
    <source>
        <dbReference type="PROSITE" id="PS51782"/>
    </source>
</evidence>
<feature type="chain" id="PRO_5045442513" evidence="13">
    <location>
        <begin position="24"/>
        <end position="298"/>
    </location>
</feature>
<evidence type="ECO:0000256" key="7">
    <source>
        <dbReference type="ARBA" id="ARBA00022764"/>
    </source>
</evidence>
<evidence type="ECO:0000256" key="9">
    <source>
        <dbReference type="ARBA" id="ARBA00022960"/>
    </source>
</evidence>
<evidence type="ECO:0000256" key="3">
    <source>
        <dbReference type="ARBA" id="ARBA00005992"/>
    </source>
</evidence>
<dbReference type="PROSITE" id="PS51782">
    <property type="entry name" value="LYSM"/>
    <property type="match status" value="1"/>
</dbReference>
<evidence type="ECO:0000313" key="16">
    <source>
        <dbReference type="EMBL" id="MBM7035116.1"/>
    </source>
</evidence>
<feature type="active site" description="Proton donor/acceptor" evidence="12">
    <location>
        <position position="193"/>
    </location>
</feature>
<keyword evidence="7" id="KW-0574">Periplasm</keyword>
<comment type="similarity">
    <text evidence="3">Belongs to the YkuD family.</text>
</comment>
<dbReference type="InterPro" id="IPR041597">
    <property type="entry name" value="Ldt_C"/>
</dbReference>
<proteinExistence type="inferred from homology"/>
<evidence type="ECO:0000313" key="17">
    <source>
        <dbReference type="Proteomes" id="UP000809621"/>
    </source>
</evidence>
<evidence type="ECO:0000256" key="2">
    <source>
        <dbReference type="ARBA" id="ARBA00004752"/>
    </source>
</evidence>
<accession>A0ABS2HH37</accession>
<protein>
    <submittedName>
        <fullName evidence="16">L,D-transpeptidase family protein</fullName>
    </submittedName>
</protein>
<evidence type="ECO:0000256" key="4">
    <source>
        <dbReference type="ARBA" id="ARBA00022676"/>
    </source>
</evidence>
<keyword evidence="11 12" id="KW-0961">Cell wall biogenesis/degradation</keyword>
<evidence type="ECO:0000256" key="5">
    <source>
        <dbReference type="ARBA" id="ARBA00022679"/>
    </source>
</evidence>
<dbReference type="PANTHER" id="PTHR30582:SF24">
    <property type="entry name" value="L,D-TRANSPEPTIDASE ERFK_SRFK-RELATED"/>
    <property type="match status" value="1"/>
</dbReference>
<dbReference type="PROSITE" id="PS52029">
    <property type="entry name" value="LD_TPASE"/>
    <property type="match status" value="1"/>
</dbReference>
<keyword evidence="17" id="KW-1185">Reference proteome</keyword>
<keyword evidence="5" id="KW-0808">Transferase</keyword>
<reference evidence="16 17" key="1">
    <citation type="submission" date="2021-02" db="EMBL/GenBank/DDBJ databases">
        <authorList>
            <person name="Park J.-S."/>
        </authorList>
    </citation>
    <scope>NUCLEOTIDE SEQUENCE [LARGE SCALE GENOMIC DNA]</scope>
    <source>
        <strain evidence="16 17">188UL20-2</strain>
    </source>
</reference>
<feature type="domain" description="LysM" evidence="14">
    <location>
        <begin position="40"/>
        <end position="84"/>
    </location>
</feature>
<keyword evidence="8" id="KW-0378">Hydrolase</keyword>
<dbReference type="SUPFAM" id="SSF141523">
    <property type="entry name" value="L,D-transpeptidase catalytic domain-like"/>
    <property type="match status" value="1"/>
</dbReference>
<comment type="caution">
    <text evidence="16">The sequence shown here is derived from an EMBL/GenBank/DDBJ whole genome shotgun (WGS) entry which is preliminary data.</text>
</comment>
<gene>
    <name evidence="16" type="ORF">JQC93_01750</name>
</gene>